<keyword evidence="2 6" id="KW-0418">Kinase</keyword>
<keyword evidence="4" id="KW-0472">Membrane</keyword>
<feature type="transmembrane region" description="Helical" evidence="4">
    <location>
        <begin position="152"/>
        <end position="174"/>
    </location>
</feature>
<dbReference type="PANTHER" id="PTHR24421">
    <property type="entry name" value="NITRATE/NITRITE SENSOR PROTEIN NARX-RELATED"/>
    <property type="match status" value="1"/>
</dbReference>
<feature type="domain" description="Signal transduction histidine kinase subgroup 3 dimerisation and phosphoacceptor" evidence="5">
    <location>
        <begin position="192"/>
        <end position="257"/>
    </location>
</feature>
<dbReference type="InterPro" id="IPR036890">
    <property type="entry name" value="HATPase_C_sf"/>
</dbReference>
<protein>
    <submittedName>
        <fullName evidence="6">Sensor histidine kinase</fullName>
    </submittedName>
</protein>
<feature type="transmembrane region" description="Helical" evidence="4">
    <location>
        <begin position="127"/>
        <end position="146"/>
    </location>
</feature>
<evidence type="ECO:0000256" key="4">
    <source>
        <dbReference type="SAM" id="Phobius"/>
    </source>
</evidence>
<dbReference type="InterPro" id="IPR050482">
    <property type="entry name" value="Sensor_HK_TwoCompSys"/>
</dbReference>
<dbReference type="GO" id="GO:0000155">
    <property type="term" value="F:phosphorelay sensor kinase activity"/>
    <property type="evidence" value="ECO:0007669"/>
    <property type="project" value="InterPro"/>
</dbReference>
<dbReference type="Gene3D" id="1.20.5.1930">
    <property type="match status" value="1"/>
</dbReference>
<dbReference type="SUPFAM" id="SSF55874">
    <property type="entry name" value="ATPase domain of HSP90 chaperone/DNA topoisomerase II/histidine kinase"/>
    <property type="match status" value="1"/>
</dbReference>
<dbReference type="GO" id="GO:0016020">
    <property type="term" value="C:membrane"/>
    <property type="evidence" value="ECO:0007669"/>
    <property type="project" value="InterPro"/>
</dbReference>
<reference evidence="6 7" key="1">
    <citation type="submission" date="2019-04" db="EMBL/GenBank/DDBJ databases">
        <title>Microbes associate with the intestines of laboratory mice.</title>
        <authorList>
            <person name="Navarre W."/>
            <person name="Wong E."/>
            <person name="Huang K."/>
            <person name="Tropini C."/>
            <person name="Ng K."/>
            <person name="Yu B."/>
        </authorList>
    </citation>
    <scope>NUCLEOTIDE SEQUENCE [LARGE SCALE GENOMIC DNA]</scope>
    <source>
        <strain evidence="6 7">NM46_B2-13</strain>
    </source>
</reference>
<comment type="caution">
    <text evidence="6">The sequence shown here is derived from an EMBL/GenBank/DDBJ whole genome shotgun (WGS) entry which is preliminary data.</text>
</comment>
<dbReference type="PANTHER" id="PTHR24421:SF63">
    <property type="entry name" value="SENSOR HISTIDINE KINASE DESK"/>
    <property type="match status" value="1"/>
</dbReference>
<feature type="transmembrane region" description="Helical" evidence="4">
    <location>
        <begin position="20"/>
        <end position="40"/>
    </location>
</feature>
<evidence type="ECO:0000313" key="6">
    <source>
        <dbReference type="EMBL" id="TGY38691.1"/>
    </source>
</evidence>
<keyword evidence="1" id="KW-0808">Transferase</keyword>
<accession>A0A4S2DCT1</accession>
<dbReference type="Gene3D" id="3.30.565.10">
    <property type="entry name" value="Histidine kinase-like ATPase, C-terminal domain"/>
    <property type="match status" value="1"/>
</dbReference>
<dbReference type="AlphaFoldDB" id="A0A4S2DCT1"/>
<dbReference type="InterPro" id="IPR011712">
    <property type="entry name" value="Sig_transdc_His_kin_sub3_dim/P"/>
</dbReference>
<dbReference type="CDD" id="cd16917">
    <property type="entry name" value="HATPase_UhpB-NarQ-NarX-like"/>
    <property type="match status" value="1"/>
</dbReference>
<evidence type="ECO:0000313" key="7">
    <source>
        <dbReference type="Proteomes" id="UP000309893"/>
    </source>
</evidence>
<dbReference type="Proteomes" id="UP000309893">
    <property type="component" value="Unassembled WGS sequence"/>
</dbReference>
<keyword evidence="4" id="KW-0812">Transmembrane</keyword>
<evidence type="ECO:0000256" key="2">
    <source>
        <dbReference type="ARBA" id="ARBA00022777"/>
    </source>
</evidence>
<gene>
    <name evidence="6" type="ORF">E5344_05565</name>
</gene>
<organism evidence="6 7">
    <name type="scientific">Microbacterium laevaniformans</name>
    <dbReference type="NCBI Taxonomy" id="36807"/>
    <lineage>
        <taxon>Bacteria</taxon>
        <taxon>Bacillati</taxon>
        <taxon>Actinomycetota</taxon>
        <taxon>Actinomycetes</taxon>
        <taxon>Micrococcales</taxon>
        <taxon>Microbacteriaceae</taxon>
        <taxon>Microbacterium</taxon>
    </lineage>
</organism>
<feature type="transmembrane region" description="Helical" evidence="4">
    <location>
        <begin position="88"/>
        <end position="115"/>
    </location>
</feature>
<dbReference type="RefSeq" id="WP_135948998.1">
    <property type="nucleotide sequence ID" value="NZ_CP158846.1"/>
</dbReference>
<evidence type="ECO:0000256" key="3">
    <source>
        <dbReference type="ARBA" id="ARBA00023012"/>
    </source>
</evidence>
<feature type="transmembrane region" description="Helical" evidence="4">
    <location>
        <begin position="47"/>
        <end position="68"/>
    </location>
</feature>
<evidence type="ECO:0000256" key="1">
    <source>
        <dbReference type="ARBA" id="ARBA00022679"/>
    </source>
</evidence>
<dbReference type="GO" id="GO:0046983">
    <property type="term" value="F:protein dimerization activity"/>
    <property type="evidence" value="ECO:0007669"/>
    <property type="project" value="InterPro"/>
</dbReference>
<proteinExistence type="predicted"/>
<sequence>MSREAGRVRERGPDSVWERYGWVMAVVWLVFLIYPILGLLRSAADAGWIVTGWVALVAFVLIYIAAFLNGMSGDGGGLLTPPRPIQWVAFGALIVCAALAIPAVSGNALSFVPFVMSFASYGLTRPAHWATVAGGIGVAAATVLLLPDGVDYVAVLAIIVLLATVNTVTTALIVRSVHAQQLEVELATSEGREAVARDVHDLIGHSLTVVRVKAQLARRLIATDPERADAELADIEALTAEALSGVRETVAGIRSATLADELATSRNVLRAAGVGFVVHGDAEALSPAQALTASWILREATTNVLRHAAASAVSVRIRPGGLVVADDGRGIRGPEGNGVRGMRERAAMSGARLSITAAGAGGTSVEVTW</sequence>
<name>A0A4S2DCT1_9MICO</name>
<dbReference type="Pfam" id="PF07730">
    <property type="entry name" value="HisKA_3"/>
    <property type="match status" value="1"/>
</dbReference>
<keyword evidence="3" id="KW-0902">Two-component regulatory system</keyword>
<evidence type="ECO:0000259" key="5">
    <source>
        <dbReference type="Pfam" id="PF07730"/>
    </source>
</evidence>
<dbReference type="EMBL" id="SRYO01000002">
    <property type="protein sequence ID" value="TGY38691.1"/>
    <property type="molecule type" value="Genomic_DNA"/>
</dbReference>
<dbReference type="OrthoDB" id="5241784at2"/>
<keyword evidence="4" id="KW-1133">Transmembrane helix</keyword>